<accession>A0A418SHW1</accession>
<dbReference type="AlphaFoldDB" id="A0A418SHW1"/>
<dbReference type="Proteomes" id="UP000283786">
    <property type="component" value="Chromosome"/>
</dbReference>
<sequence length="499" mass="52635">MIEQFTQGFAMAMRLDTVTMMSFGLFAGMLVGALPGFTTLMAMAILLPISFFLDPIVGIPFLLGIYKGGIFGGSVPAILISMPGTGASVATSRDGYKLTQKGQSRKALDMALVASVIGDTASDIFTIAMIFPIAFLVMQFGPPELFAVLLMSLVVISATSGANPLKSLMMIMLGLWLSFIGTDPLGGVERFTFGSFDLKSGIPLLPMLIGVFALPEVASVVIRNEKARKLTSLVGERMNWPDLRRCLPTIGRSTVIGTAVGIVPGLGQIVAAMMGYSAAKNASKHPETFGEGELEGVAAAEAANNAVNGPTMVPLLTLGIPGDNVTAILLGAFVAQGLRPGPQLFEEQGATVFAILVAMVIANLLFLVIGYLSIPFFSKLVTIKTSVLIPLVIMFAFAGTYVYRSDPVDLLMLVVFGIFGIIARAARFDVMPMVMGFILGPSMEYAFGQTMAMAGGDATGFFLTERIGALCILLATPVIGFLLWKRLNAKSASIGAPGH</sequence>
<dbReference type="RefSeq" id="WP_119839007.1">
    <property type="nucleotide sequence ID" value="NZ_CP060436.1"/>
</dbReference>
<dbReference type="PANTHER" id="PTHR35342">
    <property type="entry name" value="TRICARBOXYLIC TRANSPORT PROTEIN"/>
    <property type="match status" value="1"/>
</dbReference>
<organism evidence="2 3">
    <name type="scientific">Pseudooceanicola algae</name>
    <dbReference type="NCBI Taxonomy" id="1537215"/>
    <lineage>
        <taxon>Bacteria</taxon>
        <taxon>Pseudomonadati</taxon>
        <taxon>Pseudomonadota</taxon>
        <taxon>Alphaproteobacteria</taxon>
        <taxon>Rhodobacterales</taxon>
        <taxon>Paracoccaceae</taxon>
        <taxon>Pseudooceanicola</taxon>
    </lineage>
</organism>
<protein>
    <recommendedName>
        <fullName evidence="1">DUF112 domain-containing protein</fullName>
    </recommendedName>
</protein>
<evidence type="ECO:0000313" key="2">
    <source>
        <dbReference type="EMBL" id="QPM90476.1"/>
    </source>
</evidence>
<evidence type="ECO:0000259" key="1">
    <source>
        <dbReference type="Pfam" id="PF01970"/>
    </source>
</evidence>
<name>A0A418SHW1_9RHOB</name>
<dbReference type="Pfam" id="PF01970">
    <property type="entry name" value="TctA"/>
    <property type="match status" value="1"/>
</dbReference>
<proteinExistence type="predicted"/>
<dbReference type="PANTHER" id="PTHR35342:SF5">
    <property type="entry name" value="TRICARBOXYLIC TRANSPORT PROTEIN"/>
    <property type="match status" value="1"/>
</dbReference>
<dbReference type="OrthoDB" id="9791872at2"/>
<dbReference type="EMBL" id="CP060436">
    <property type="protein sequence ID" value="QPM90476.1"/>
    <property type="molecule type" value="Genomic_DNA"/>
</dbReference>
<feature type="domain" description="DUF112" evidence="1">
    <location>
        <begin position="20"/>
        <end position="434"/>
    </location>
</feature>
<evidence type="ECO:0000313" key="3">
    <source>
        <dbReference type="Proteomes" id="UP000283786"/>
    </source>
</evidence>
<dbReference type="KEGG" id="palw:PSAL_017150"/>
<keyword evidence="3" id="KW-1185">Reference proteome</keyword>
<gene>
    <name evidence="2" type="ORF">PSAL_017150</name>
</gene>
<reference evidence="2 3" key="1">
    <citation type="submission" date="2020-08" db="EMBL/GenBank/DDBJ databases">
        <title>Genome sequence of Rhodobacteraceae bacterium Lw-13e.</title>
        <authorList>
            <person name="Poehlein A."/>
            <person name="Wolter L."/>
            <person name="Daniel R."/>
            <person name="Brinkhoff T."/>
        </authorList>
    </citation>
    <scope>NUCLEOTIDE SEQUENCE [LARGE SCALE GENOMIC DNA]</scope>
    <source>
        <strain evidence="2 3">Lw-13e</strain>
    </source>
</reference>
<dbReference type="InterPro" id="IPR002823">
    <property type="entry name" value="DUF112_TM"/>
</dbReference>